<gene>
    <name evidence="1" type="ORF">CAL65_14350</name>
</gene>
<dbReference type="PIRSF" id="PIRSF015283">
    <property type="entry name" value="Regulatory_RpfE"/>
    <property type="match status" value="1"/>
</dbReference>
<dbReference type="RefSeq" id="WP_116302722.1">
    <property type="nucleotide sequence ID" value="NZ_NFZV01000013.1"/>
</dbReference>
<evidence type="ECO:0008006" key="3">
    <source>
        <dbReference type="Google" id="ProtNLM"/>
    </source>
</evidence>
<sequence length="343" mass="37483">MSDGRQLRLIVPGLLGPLPRVANPERLPRLPALEVILGRGRMTALSVRTSSPVLIQSQFVAAPSQCLPAGPVAALGDGIEAGEGYWFCADPVHLHADLDRLTLMSEPDLITSPDEAASFIAELNEFLRDDGMRLEYGAPTRWYLHCVEAPNLTTTPTIEVKGHSVGDSLPSGPDAGRWARLQSELQMLLHSSAANRERTSRGLVPVNALWLWGGGRLADAKAEPYWTDVLTDDPLAGGWARLAAATVRGAATGFENVGQRVLGVDCRLDDVVAGGDVYRAWQGLERLEAEWFAPALAALQAGEFDSLELQTGSVRCSLRRSDRWRVWRRLKPLHETMEEQGRL</sequence>
<name>A0A3E0WPJ2_9GAMM</name>
<dbReference type="AlphaFoldDB" id="A0A3E0WPJ2"/>
<evidence type="ECO:0000313" key="2">
    <source>
        <dbReference type="Proteomes" id="UP000256763"/>
    </source>
</evidence>
<accession>A0A3E0WPJ2</accession>
<dbReference type="Proteomes" id="UP000256763">
    <property type="component" value="Unassembled WGS sequence"/>
</dbReference>
<dbReference type="InterPro" id="IPR016631">
    <property type="entry name" value="Regulatory_RpfE"/>
</dbReference>
<reference evidence="2" key="1">
    <citation type="submission" date="2017-05" db="EMBL/GenBank/DDBJ databases">
        <authorList>
            <person name="Sharma S."/>
            <person name="Sidhu C."/>
            <person name="Pinnaka A.K."/>
        </authorList>
    </citation>
    <scope>NUCLEOTIDE SEQUENCE [LARGE SCALE GENOMIC DNA]</scope>
    <source>
        <strain evidence="2">AK93</strain>
    </source>
</reference>
<evidence type="ECO:0000313" key="1">
    <source>
        <dbReference type="EMBL" id="RFA34872.1"/>
    </source>
</evidence>
<dbReference type="EMBL" id="NFZW01000014">
    <property type="protein sequence ID" value="RFA34872.1"/>
    <property type="molecule type" value="Genomic_DNA"/>
</dbReference>
<organism evidence="1 2">
    <name type="scientific">Alkalilimnicola ehrlichii</name>
    <dbReference type="NCBI Taxonomy" id="351052"/>
    <lineage>
        <taxon>Bacteria</taxon>
        <taxon>Pseudomonadati</taxon>
        <taxon>Pseudomonadota</taxon>
        <taxon>Gammaproteobacteria</taxon>
        <taxon>Chromatiales</taxon>
        <taxon>Ectothiorhodospiraceae</taxon>
        <taxon>Alkalilimnicola</taxon>
    </lineage>
</organism>
<proteinExistence type="predicted"/>
<comment type="caution">
    <text evidence="1">The sequence shown here is derived from an EMBL/GenBank/DDBJ whole genome shotgun (WGS) entry which is preliminary data.</text>
</comment>
<keyword evidence="2" id="KW-1185">Reference proteome</keyword>
<protein>
    <recommendedName>
        <fullName evidence="3">Regulatory protein, RpfE type</fullName>
    </recommendedName>
</protein>
<dbReference type="OrthoDB" id="5295974at2"/>